<gene>
    <name evidence="7" type="ORF">NSK11_contig00206-0004</name>
</gene>
<evidence type="ECO:0000259" key="6">
    <source>
        <dbReference type="PROSITE" id="PS50983"/>
    </source>
</evidence>
<keyword evidence="3" id="KW-0813">Transport</keyword>
<keyword evidence="8" id="KW-1185">Reference proteome</keyword>
<accession>A0ABC9Z6L4</accession>
<feature type="compositionally biased region" description="Polar residues" evidence="5">
    <location>
        <begin position="81"/>
        <end position="91"/>
    </location>
</feature>
<sequence>MPVRETASTRNTFAPISSTQRRLRTSLLVSSAAALAVALVAGCAKTDDNSADIVRTTTNIAGAGVVGLERDTAKACPLPSNPDSASGTRTVTHAAGSTEVPADAKRIVVLSTSALDAACALGLWERVVGAATVAGATPQPAYLGTGIAAIPGVGLVSDPDPAKIAELKPDLILCAATDGNRYDALKAIAPTVLEGDENGWQATFAGFAEALDRKTAGAKALDEYRTAAKDAGNAVNASLTQASVIRFLPNAIAVQGGNSFAAQVLGDAGVQRPAPQRGNSFDVTSLSTETDRNKVEGDIIFLMFDGPDGLKYGKSVMNGDDWKKLGAVADRREFAVEDSIWHGNGITAARALIDDMRLNLNGYVTD</sequence>
<dbReference type="AlphaFoldDB" id="A0ABC9Z6L4"/>
<evidence type="ECO:0000256" key="3">
    <source>
        <dbReference type="ARBA" id="ARBA00022448"/>
    </source>
</evidence>
<feature type="domain" description="Fe/B12 periplasmic-binding" evidence="6">
    <location>
        <begin position="106"/>
        <end position="364"/>
    </location>
</feature>
<dbReference type="SUPFAM" id="SSF53807">
    <property type="entry name" value="Helical backbone' metal receptor"/>
    <property type="match status" value="1"/>
</dbReference>
<dbReference type="Pfam" id="PF01497">
    <property type="entry name" value="Peripla_BP_2"/>
    <property type="match status" value="1"/>
</dbReference>
<comment type="subcellular location">
    <subcellularLocation>
        <location evidence="1">Cell envelope</location>
    </subcellularLocation>
</comment>
<protein>
    <submittedName>
        <fullName evidence="7">Transporter</fullName>
    </submittedName>
</protein>
<proteinExistence type="inferred from homology"/>
<comment type="caution">
    <text evidence="7">The sequence shown here is derived from an EMBL/GenBank/DDBJ whole genome shotgun (WGS) entry which is preliminary data.</text>
</comment>
<reference evidence="7 8" key="2">
    <citation type="journal article" date="2016" name="Genome Announc.">
        <title>Draft Genome Sequence of Erythromycin- and Oxytetracycline-Sensitive Nocardia seriolae Strain U-1 (NBRC 110359).</title>
        <authorList>
            <person name="Imajoh M."/>
            <person name="Sukeda M."/>
            <person name="Shimizu M."/>
            <person name="Yamane J."/>
            <person name="Ohnishi K."/>
            <person name="Oshima S."/>
        </authorList>
    </citation>
    <scope>NUCLEOTIDE SEQUENCE [LARGE SCALE GENOMIC DNA]</scope>
    <source>
        <strain evidence="7 8">U-1</strain>
    </source>
</reference>
<name>A0ABC9Z6L4_9NOCA</name>
<dbReference type="GO" id="GO:0030313">
    <property type="term" value="C:cell envelope"/>
    <property type="evidence" value="ECO:0007669"/>
    <property type="project" value="UniProtKB-SubCell"/>
</dbReference>
<dbReference type="Gene3D" id="3.40.50.1980">
    <property type="entry name" value="Nitrogenase molybdenum iron protein domain"/>
    <property type="match status" value="2"/>
</dbReference>
<evidence type="ECO:0000313" key="8">
    <source>
        <dbReference type="Proteomes" id="UP000037179"/>
    </source>
</evidence>
<evidence type="ECO:0000256" key="5">
    <source>
        <dbReference type="SAM" id="MobiDB-lite"/>
    </source>
</evidence>
<dbReference type="InterPro" id="IPR002491">
    <property type="entry name" value="ABC_transptr_periplasmic_BD"/>
</dbReference>
<evidence type="ECO:0000313" key="7">
    <source>
        <dbReference type="EMBL" id="GAP33071.1"/>
    </source>
</evidence>
<keyword evidence="4" id="KW-0732">Signal</keyword>
<dbReference type="EMBL" id="BBYQ01000206">
    <property type="protein sequence ID" value="GAP33071.1"/>
    <property type="molecule type" value="Genomic_DNA"/>
</dbReference>
<reference evidence="8" key="1">
    <citation type="submission" date="2015-07" db="EMBL/GenBank/DDBJ databases">
        <title>Nocardia seriolae U-1 whole genome shotgun sequence.</title>
        <authorList>
            <person name="Imajoh M."/>
            <person name="Fukumoto Y."/>
            <person name="Sukeda M."/>
            <person name="Yamane J."/>
            <person name="Yamasaki K."/>
            <person name="Shimizu M."/>
            <person name="Ohnishi K."/>
            <person name="Oshima S."/>
        </authorList>
    </citation>
    <scope>NUCLEOTIDE SEQUENCE [LARGE SCALE GENOMIC DNA]</scope>
    <source>
        <strain evidence="8">U-1</strain>
    </source>
</reference>
<dbReference type="Proteomes" id="UP000037179">
    <property type="component" value="Unassembled WGS sequence"/>
</dbReference>
<feature type="region of interest" description="Disordered" evidence="5">
    <location>
        <begin position="77"/>
        <end position="97"/>
    </location>
</feature>
<dbReference type="PROSITE" id="PS50983">
    <property type="entry name" value="FE_B12_PBP"/>
    <property type="match status" value="1"/>
</dbReference>
<dbReference type="PANTHER" id="PTHR30532">
    <property type="entry name" value="IRON III DICITRATE-BINDING PERIPLASMIC PROTEIN"/>
    <property type="match status" value="1"/>
</dbReference>
<dbReference type="GO" id="GO:1901678">
    <property type="term" value="P:iron coordination entity transport"/>
    <property type="evidence" value="ECO:0007669"/>
    <property type="project" value="UniProtKB-ARBA"/>
</dbReference>
<dbReference type="InterPro" id="IPR051313">
    <property type="entry name" value="Bact_iron-sidero_bind"/>
</dbReference>
<evidence type="ECO:0000256" key="1">
    <source>
        <dbReference type="ARBA" id="ARBA00004196"/>
    </source>
</evidence>
<comment type="similarity">
    <text evidence="2">Belongs to the bacterial solute-binding protein 8 family.</text>
</comment>
<organism evidence="7 8">
    <name type="scientific">Nocardia seriolae</name>
    <dbReference type="NCBI Taxonomy" id="37332"/>
    <lineage>
        <taxon>Bacteria</taxon>
        <taxon>Bacillati</taxon>
        <taxon>Actinomycetota</taxon>
        <taxon>Actinomycetes</taxon>
        <taxon>Mycobacteriales</taxon>
        <taxon>Nocardiaceae</taxon>
        <taxon>Nocardia</taxon>
    </lineage>
</organism>
<dbReference type="PANTHER" id="PTHR30532:SF25">
    <property type="entry name" value="IRON(III) DICITRATE-BINDING PERIPLASMIC PROTEIN"/>
    <property type="match status" value="1"/>
</dbReference>
<evidence type="ECO:0000256" key="4">
    <source>
        <dbReference type="ARBA" id="ARBA00022729"/>
    </source>
</evidence>
<evidence type="ECO:0000256" key="2">
    <source>
        <dbReference type="ARBA" id="ARBA00008814"/>
    </source>
</evidence>
<dbReference type="RefSeq" id="WP_045440217.1">
    <property type="nucleotide sequence ID" value="NZ_AP028459.1"/>
</dbReference>